<dbReference type="Pfam" id="PF10377">
    <property type="entry name" value="ATG11"/>
    <property type="match status" value="1"/>
</dbReference>
<evidence type="ECO:0000256" key="3">
    <source>
        <dbReference type="SAM" id="MobiDB-lite"/>
    </source>
</evidence>
<evidence type="ECO:0000313" key="5">
    <source>
        <dbReference type="EMBL" id="KAL3122737.1"/>
    </source>
</evidence>
<evidence type="ECO:0000259" key="4">
    <source>
        <dbReference type="Pfam" id="PF10377"/>
    </source>
</evidence>
<evidence type="ECO:0000256" key="2">
    <source>
        <dbReference type="ARBA" id="ARBA00023054"/>
    </source>
</evidence>
<dbReference type="PANTHER" id="PTHR13222:SF1">
    <property type="entry name" value="RB1-INDUCIBLE COILED-COIL PROTEIN 1"/>
    <property type="match status" value="1"/>
</dbReference>
<keyword evidence="6" id="KW-1185">Reference proteome</keyword>
<keyword evidence="2" id="KW-0175">Coiled coil</keyword>
<gene>
    <name evidence="5" type="ORF">niasHT_005454</name>
</gene>
<organism evidence="5 6">
    <name type="scientific">Heterodera trifolii</name>
    <dbReference type="NCBI Taxonomy" id="157864"/>
    <lineage>
        <taxon>Eukaryota</taxon>
        <taxon>Metazoa</taxon>
        <taxon>Ecdysozoa</taxon>
        <taxon>Nematoda</taxon>
        <taxon>Chromadorea</taxon>
        <taxon>Rhabditida</taxon>
        <taxon>Tylenchina</taxon>
        <taxon>Tylenchomorpha</taxon>
        <taxon>Tylenchoidea</taxon>
        <taxon>Heteroderidae</taxon>
        <taxon>Heteroderinae</taxon>
        <taxon>Heterodera</taxon>
    </lineage>
</organism>
<reference evidence="5 6" key="1">
    <citation type="submission" date="2024-10" db="EMBL/GenBank/DDBJ databases">
        <authorList>
            <person name="Kim D."/>
        </authorList>
    </citation>
    <scope>NUCLEOTIDE SEQUENCE [LARGE SCALE GENOMIC DNA]</scope>
    <source>
        <strain evidence="5">BH-2024</strain>
    </source>
</reference>
<evidence type="ECO:0000256" key="1">
    <source>
        <dbReference type="ARBA" id="ARBA00023006"/>
    </source>
</evidence>
<dbReference type="PANTHER" id="PTHR13222">
    <property type="entry name" value="RB1-INDUCIBLE COILED-COIL"/>
    <property type="match status" value="1"/>
</dbReference>
<feature type="compositionally biased region" description="Polar residues" evidence="3">
    <location>
        <begin position="886"/>
        <end position="896"/>
    </location>
</feature>
<dbReference type="InterPro" id="IPR019460">
    <property type="entry name" value="Atg11_C"/>
</dbReference>
<sequence>MFHIFFVNRGYMLVLEPPALGSVYDLQKCIADSINIDINEQYLFLSGGASINRNAMLSAISDVGTDTNPIFLVRRITNTQSEPTKTNSDGINEIYQDWEISMDRMLGIVPTNSPSAISECVDLGKKCAQLAENIVRFCNNVLIEHQFLYQGWMSVISNLDENILRIQRRLDKSIGQAEKLETFRQNGRCLLNGFDKILETLKKIVLPPSLLSLGHSSTNLSDSDGSAEEITLFDWISSKDPAYSLSSFSQHVLDHLGKTTDEELREAQHLLAMVQDVSQKPQYRDIRGIDKRLGTLNAHLKKLEANLSEVRETSVAIIQPIIQDGTQSVVVGQRNKLKELREKLSEQRSCALSFISSKEEVIQNICQRLATWIKQAYQRLQDVDKRVMCFDQKFNGLRQRMDLARQITETPSIYMTAVPEVIRREELKREFSSWINLHIGKTMEFITDENKIRQQFFGKLEKHFLRQLFPGMDEMMPQFSPQIAPKIDQLLPKVPFSHLHELRSRFPEMKELLFVGTPRLFSRLAISDPTSPIASAPIRSIRRDESFYERDKTSNIDVMNRNLPSTNWLSEESMGFSPSPSGGPNFMTLDQRGCEFSTSTSSISTLELQSPRELGPLGVHFDTISRPKTENIEIREENKLQMNRSSLSPRQQSAPIAIPSNSHSIAMDPIESLGSNQFSTPDDTFGSLGSTCGGRFVNVKQFLQPNSPKIVRPKTMLREQEYSHFTQKEEEEKRYEKSNVEREQNVHLSGEFCSKMTNTQKSLKEFSEELSSVRLNVKELGKIVDCLNSSELTQSVNNYFRDKFSSIVELQQITSDENNKKMIAEVEQKFKTQIEDIANELEQQRSLCMDKENTIKEQNAIIRRLKDDLELLGKERDELREKAKTDNGNGEENQVANAKETDTHNQSIVHCLPEVISHSIVEDLSNKDTMPMASNSTGSDEDEGVAKLSSRSCSTQTKIRCKDLHTFISLNELYEDCGALIIWNSQLNAYAARNSAFPNSPYIVKDSSFEKLGIRRPPRPAIQSTDASSIAFSPASMPRPWMFVLVESIEMCQIRKAANRYNLPLDTRFYRISVLPIPGDFAGATPISAASSVSSSKR</sequence>
<name>A0ABD2M5C7_9BILA</name>
<comment type="caution">
    <text evidence="5">The sequence shown here is derived from an EMBL/GenBank/DDBJ whole genome shotgun (WGS) entry which is preliminary data.</text>
</comment>
<evidence type="ECO:0000313" key="6">
    <source>
        <dbReference type="Proteomes" id="UP001620626"/>
    </source>
</evidence>
<dbReference type="InterPro" id="IPR040040">
    <property type="entry name" value="ATG11"/>
</dbReference>
<accession>A0ABD2M5C7</accession>
<dbReference type="Proteomes" id="UP001620626">
    <property type="component" value="Unassembled WGS sequence"/>
</dbReference>
<dbReference type="EMBL" id="JBICBT010000128">
    <property type="protein sequence ID" value="KAL3122737.1"/>
    <property type="molecule type" value="Genomic_DNA"/>
</dbReference>
<dbReference type="AlphaFoldDB" id="A0ABD2M5C7"/>
<feature type="region of interest" description="Disordered" evidence="3">
    <location>
        <begin position="880"/>
        <end position="899"/>
    </location>
</feature>
<feature type="domain" description="Autophagy-related protein 11 C-terminal" evidence="4">
    <location>
        <begin position="955"/>
        <end position="1074"/>
    </location>
</feature>
<keyword evidence="1" id="KW-0072">Autophagy</keyword>
<proteinExistence type="predicted"/>
<protein>
    <recommendedName>
        <fullName evidence="4">Autophagy-related protein 11 C-terminal domain-containing protein</fullName>
    </recommendedName>
</protein>
<dbReference type="GO" id="GO:0006914">
    <property type="term" value="P:autophagy"/>
    <property type="evidence" value="ECO:0007669"/>
    <property type="project" value="UniProtKB-KW"/>
</dbReference>